<protein>
    <recommendedName>
        <fullName evidence="5">Harmonin-binding protein USHBP1 PDZ-binding domain-containing protein</fullName>
    </recommendedName>
</protein>
<keyword evidence="1" id="KW-0175">Coiled coil</keyword>
<accession>A0A448X669</accession>
<evidence type="ECO:0000313" key="4">
    <source>
        <dbReference type="Proteomes" id="UP000784294"/>
    </source>
</evidence>
<name>A0A448X669_9PLAT</name>
<feature type="region of interest" description="Disordered" evidence="2">
    <location>
        <begin position="55"/>
        <end position="92"/>
    </location>
</feature>
<organism evidence="3 4">
    <name type="scientific">Protopolystoma xenopodis</name>
    <dbReference type="NCBI Taxonomy" id="117903"/>
    <lineage>
        <taxon>Eukaryota</taxon>
        <taxon>Metazoa</taxon>
        <taxon>Spiralia</taxon>
        <taxon>Lophotrochozoa</taxon>
        <taxon>Platyhelminthes</taxon>
        <taxon>Monogenea</taxon>
        <taxon>Polyopisthocotylea</taxon>
        <taxon>Polystomatidea</taxon>
        <taxon>Polystomatidae</taxon>
        <taxon>Protopolystoma</taxon>
    </lineage>
</organism>
<dbReference type="OrthoDB" id="6256369at2759"/>
<dbReference type="AlphaFoldDB" id="A0A448X669"/>
<sequence>MGSLRESMSQQQASNAELIDDLRQANNALITAFDRAKKRYLGQIHRLETFAHKSSTFVSRGPHTTSSSGGQANVYQHRPTPEPDNQLYGWAKGPAGAEFQQPYSQNASFSRPASWRKNPELRQMHQLTEQQDMLKCSYFSTAGHTRSTDSFEKHSLFHNHERQQSQLPVQLQSPQLQPQTSPQQKHQQEQHSVYY</sequence>
<dbReference type="EMBL" id="CAAALY010100094">
    <property type="protein sequence ID" value="VEL29074.1"/>
    <property type="molecule type" value="Genomic_DNA"/>
</dbReference>
<evidence type="ECO:0000313" key="3">
    <source>
        <dbReference type="EMBL" id="VEL29074.1"/>
    </source>
</evidence>
<evidence type="ECO:0000256" key="2">
    <source>
        <dbReference type="SAM" id="MobiDB-lite"/>
    </source>
</evidence>
<evidence type="ECO:0000256" key="1">
    <source>
        <dbReference type="SAM" id="Coils"/>
    </source>
</evidence>
<evidence type="ECO:0008006" key="5">
    <source>
        <dbReference type="Google" id="ProtNLM"/>
    </source>
</evidence>
<keyword evidence="4" id="KW-1185">Reference proteome</keyword>
<gene>
    <name evidence="3" type="ORF">PXEA_LOCUS22514</name>
</gene>
<feature type="region of interest" description="Disordered" evidence="2">
    <location>
        <begin position="160"/>
        <end position="195"/>
    </location>
</feature>
<feature type="compositionally biased region" description="Polar residues" evidence="2">
    <location>
        <begin position="55"/>
        <end position="74"/>
    </location>
</feature>
<comment type="caution">
    <text evidence="3">The sequence shown here is derived from an EMBL/GenBank/DDBJ whole genome shotgun (WGS) entry which is preliminary data.</text>
</comment>
<dbReference type="Proteomes" id="UP000784294">
    <property type="component" value="Unassembled WGS sequence"/>
</dbReference>
<feature type="coiled-coil region" evidence="1">
    <location>
        <begin position="8"/>
        <end position="39"/>
    </location>
</feature>
<proteinExistence type="predicted"/>
<reference evidence="3" key="1">
    <citation type="submission" date="2018-11" db="EMBL/GenBank/DDBJ databases">
        <authorList>
            <consortium name="Pathogen Informatics"/>
        </authorList>
    </citation>
    <scope>NUCLEOTIDE SEQUENCE</scope>
</reference>
<feature type="compositionally biased region" description="Low complexity" evidence="2">
    <location>
        <begin position="164"/>
        <end position="185"/>
    </location>
</feature>
<feature type="non-terminal residue" evidence="3">
    <location>
        <position position="195"/>
    </location>
</feature>